<dbReference type="EMBL" id="CM037617">
    <property type="protein sequence ID" value="KAH8004835.1"/>
    <property type="molecule type" value="Genomic_DNA"/>
</dbReference>
<evidence type="ECO:0000313" key="2">
    <source>
        <dbReference type="Proteomes" id="UP000827872"/>
    </source>
</evidence>
<name>A0ACB8FHV8_9SAUR</name>
<evidence type="ECO:0000313" key="1">
    <source>
        <dbReference type="EMBL" id="KAH8004835.1"/>
    </source>
</evidence>
<keyword evidence="2" id="KW-1185">Reference proteome</keyword>
<comment type="caution">
    <text evidence="1">The sequence shown here is derived from an EMBL/GenBank/DDBJ whole genome shotgun (WGS) entry which is preliminary data.</text>
</comment>
<sequence>MVIWKKGYDEQMNVVNIQYDSEKLSNLDPWTTYCIQVRAFLPESNTTGQWSKISCVATTNNGVNSVLLPVGLLLGIIVFFICCWIFLYVYQPVKYIFHPSYSLPQHFKEFLSKPFYSSQSLQSKEDYSYEKITIVSEISKNGTDESMEELNNAKKQLQNSREISEAKKVSDSPLLSTVHIEWCNAQHSKEILQSFS</sequence>
<proteinExistence type="predicted"/>
<protein>
    <submittedName>
        <fullName evidence="1">Uncharacterized protein</fullName>
    </submittedName>
</protein>
<gene>
    <name evidence="1" type="ORF">K3G42_020171</name>
</gene>
<reference evidence="1" key="1">
    <citation type="submission" date="2021-08" db="EMBL/GenBank/DDBJ databases">
        <title>The first chromosome-level gecko genome reveals the dynamic sex chromosomes of Neotropical dwarf geckos (Sphaerodactylidae: Sphaerodactylus).</title>
        <authorList>
            <person name="Pinto B.J."/>
            <person name="Keating S.E."/>
            <person name="Gamble T."/>
        </authorList>
    </citation>
    <scope>NUCLEOTIDE SEQUENCE</scope>
    <source>
        <strain evidence="1">TG3544</strain>
    </source>
</reference>
<dbReference type="Proteomes" id="UP000827872">
    <property type="component" value="Linkage Group LG04"/>
</dbReference>
<accession>A0ACB8FHV8</accession>
<organism evidence="1 2">
    <name type="scientific">Sphaerodactylus townsendi</name>
    <dbReference type="NCBI Taxonomy" id="933632"/>
    <lineage>
        <taxon>Eukaryota</taxon>
        <taxon>Metazoa</taxon>
        <taxon>Chordata</taxon>
        <taxon>Craniata</taxon>
        <taxon>Vertebrata</taxon>
        <taxon>Euteleostomi</taxon>
        <taxon>Lepidosauria</taxon>
        <taxon>Squamata</taxon>
        <taxon>Bifurcata</taxon>
        <taxon>Gekkota</taxon>
        <taxon>Sphaerodactylidae</taxon>
        <taxon>Sphaerodactylus</taxon>
    </lineage>
</organism>